<dbReference type="Proteomes" id="UP000325032">
    <property type="component" value="Chromosome"/>
</dbReference>
<proteinExistence type="predicted"/>
<evidence type="ECO:0000313" key="2">
    <source>
        <dbReference type="EMBL" id="QEK62819.1"/>
    </source>
</evidence>
<feature type="transmembrane region" description="Helical" evidence="1">
    <location>
        <begin position="96"/>
        <end position="116"/>
    </location>
</feature>
<dbReference type="AlphaFoldDB" id="A0A5C0WDV0"/>
<organism evidence="2 3">
    <name type="scientific">Bacillus safensis</name>
    <dbReference type="NCBI Taxonomy" id="561879"/>
    <lineage>
        <taxon>Bacteria</taxon>
        <taxon>Bacillati</taxon>
        <taxon>Bacillota</taxon>
        <taxon>Bacilli</taxon>
        <taxon>Bacillales</taxon>
        <taxon>Bacillaceae</taxon>
        <taxon>Bacillus</taxon>
    </lineage>
</organism>
<reference evidence="2 3" key="1">
    <citation type="journal article" date="2018" name="Plant Biotechnol. Rep.">
        <title>Diversity and antifungal activity of endophytic bacteria associated with Panax ginseng seedlings.</title>
        <authorList>
            <person name="Park J.M."/>
            <person name="Hong C.E."/>
            <person name="Jo S.H."/>
        </authorList>
    </citation>
    <scope>NUCLEOTIDE SEQUENCE [LARGE SCALE GENOMIC DNA]</scope>
    <source>
        <strain evidence="2 3">PgKB20</strain>
    </source>
</reference>
<dbReference type="GeneID" id="61767792"/>
<sequence>MLKRLLFIFSTLLMAIAVLFIAAKDSPGRNTISLEDPLPFMLSVGMVVFLFIPPLVMSFFDHIVVRVISGIYQCFIVFSFLVLIPIGFFIPNGGMTILISILGFLVSLSSMVVTFMRGHHKEKGVSI</sequence>
<evidence type="ECO:0000313" key="3">
    <source>
        <dbReference type="Proteomes" id="UP000325032"/>
    </source>
</evidence>
<dbReference type="EMBL" id="CP043404">
    <property type="protein sequence ID" value="QEK62819.1"/>
    <property type="molecule type" value="Genomic_DNA"/>
</dbReference>
<evidence type="ECO:0008006" key="4">
    <source>
        <dbReference type="Google" id="ProtNLM"/>
    </source>
</evidence>
<keyword evidence="3" id="KW-1185">Reference proteome</keyword>
<accession>A0A5C0WDV0</accession>
<feature type="transmembrane region" description="Helical" evidence="1">
    <location>
        <begin position="67"/>
        <end position="90"/>
    </location>
</feature>
<protein>
    <recommendedName>
        <fullName evidence="4">Integral inner membrane protein</fullName>
    </recommendedName>
</protein>
<keyword evidence="1" id="KW-0472">Membrane</keyword>
<feature type="transmembrane region" description="Helical" evidence="1">
    <location>
        <begin position="38"/>
        <end position="60"/>
    </location>
</feature>
<dbReference type="RefSeq" id="WP_024425403.1">
    <property type="nucleotide sequence ID" value="NZ_CP043404.1"/>
</dbReference>
<evidence type="ECO:0000256" key="1">
    <source>
        <dbReference type="SAM" id="Phobius"/>
    </source>
</evidence>
<keyword evidence="1" id="KW-1133">Transmembrane helix</keyword>
<gene>
    <name evidence="2" type="ORF">FX981_01011</name>
</gene>
<name>A0A5C0WDV0_BACIA</name>
<keyword evidence="1" id="KW-0812">Transmembrane</keyword>